<evidence type="ECO:0000313" key="2">
    <source>
        <dbReference type="Proteomes" id="UP000796880"/>
    </source>
</evidence>
<accession>A0A8K0HEW7</accession>
<comment type="caution">
    <text evidence="1">The sequence shown here is derived from an EMBL/GenBank/DDBJ whole genome shotgun (WGS) entry which is preliminary data.</text>
</comment>
<organism evidence="1 2">
    <name type="scientific">Rhamnella rubrinervis</name>
    <dbReference type="NCBI Taxonomy" id="2594499"/>
    <lineage>
        <taxon>Eukaryota</taxon>
        <taxon>Viridiplantae</taxon>
        <taxon>Streptophyta</taxon>
        <taxon>Embryophyta</taxon>
        <taxon>Tracheophyta</taxon>
        <taxon>Spermatophyta</taxon>
        <taxon>Magnoliopsida</taxon>
        <taxon>eudicotyledons</taxon>
        <taxon>Gunneridae</taxon>
        <taxon>Pentapetalae</taxon>
        <taxon>rosids</taxon>
        <taxon>fabids</taxon>
        <taxon>Rosales</taxon>
        <taxon>Rhamnaceae</taxon>
        <taxon>rhamnoid group</taxon>
        <taxon>Rhamneae</taxon>
        <taxon>Rhamnella</taxon>
    </lineage>
</organism>
<name>A0A8K0HEW7_9ROSA</name>
<reference evidence="1" key="1">
    <citation type="submission" date="2020-03" db="EMBL/GenBank/DDBJ databases">
        <title>A high-quality chromosome-level genome assembly of a woody plant with both climbing and erect habits, Rhamnella rubrinervis.</title>
        <authorList>
            <person name="Lu Z."/>
            <person name="Yang Y."/>
            <person name="Zhu X."/>
            <person name="Sun Y."/>
        </authorList>
    </citation>
    <scope>NUCLEOTIDE SEQUENCE</scope>
    <source>
        <strain evidence="1">BYM</strain>
        <tissue evidence="1">Leaf</tissue>
    </source>
</reference>
<protein>
    <submittedName>
        <fullName evidence="1">Uncharacterized protein</fullName>
    </submittedName>
</protein>
<proteinExistence type="predicted"/>
<keyword evidence="2" id="KW-1185">Reference proteome</keyword>
<sequence>MALKTSLRPFSSFYKLSLLELIPTVWVLSEAIVVDRVRGLKALSIIWLSRLDVCTFLEVDGFASLPLLPRLYLSGFNHRKEPPLLVD</sequence>
<dbReference type="AlphaFoldDB" id="A0A8K0HEW7"/>
<evidence type="ECO:0000313" key="1">
    <source>
        <dbReference type="EMBL" id="KAF3450540.1"/>
    </source>
</evidence>
<dbReference type="Proteomes" id="UP000796880">
    <property type="component" value="Unassembled WGS sequence"/>
</dbReference>
<gene>
    <name evidence="1" type="ORF">FNV43_RR06625</name>
</gene>
<dbReference type="EMBL" id="VOIH02000003">
    <property type="protein sequence ID" value="KAF3450540.1"/>
    <property type="molecule type" value="Genomic_DNA"/>
</dbReference>